<organism evidence="2">
    <name type="scientific">Rhodosorus marinus</name>
    <dbReference type="NCBI Taxonomy" id="101924"/>
    <lineage>
        <taxon>Eukaryota</taxon>
        <taxon>Rhodophyta</taxon>
        <taxon>Stylonematophyceae</taxon>
        <taxon>Stylonematales</taxon>
        <taxon>Stylonemataceae</taxon>
        <taxon>Rhodosorus</taxon>
    </lineage>
</organism>
<dbReference type="InterPro" id="IPR046345">
    <property type="entry name" value="TraB_PrgY-like"/>
</dbReference>
<dbReference type="AlphaFoldDB" id="A0A7S3ED37"/>
<accession>A0A7S3ED37</accession>
<dbReference type="PANTHER" id="PTHR21530">
    <property type="entry name" value="PHEROMONE SHUTDOWN PROTEIN"/>
    <property type="match status" value="1"/>
</dbReference>
<dbReference type="PANTHER" id="PTHR21530:SF7">
    <property type="entry name" value="TRAB DOMAIN-CONTAINING PROTEIN"/>
    <property type="match status" value="1"/>
</dbReference>
<keyword evidence="1" id="KW-1133">Transmembrane helix</keyword>
<gene>
    <name evidence="2" type="ORF">RMAR00112_LOCUS12067</name>
</gene>
<name>A0A7S3ED37_9RHOD</name>
<sequence length="360" mass="39002">MLAFNGIAVVPFGAGAGVRRRCGSVRRSAVRVDPPPGDKVRKLGSVSVVRDEKSGVDVYVVGCIHGFRSSVRDIETVAGSVTSPLRAVMIELCEDRWRVISKLTKDKRSKKLPEENFNLFTLLQTPARLGGSGPALVGAVLVGISSIQKLSGFEPGLEFVCAADEARRVGAKLVLGDRPANETIQRLSKALDPLQLFTSPFQTLKLLLPDLPPRNGINFVSTFLNVERLREMFVLTFPTTVISFGAVQGIGIVGNALFPVHALMIENVEVLSTSTIEDAFYYTLLGVVISAIASFLKVVIHERDVYLYESLEAILDDASVVDKREELTSIIGVCGLLHVNGIVRLLNERNAKLSKASTSS</sequence>
<protein>
    <submittedName>
        <fullName evidence="2">Uncharacterized protein</fullName>
    </submittedName>
</protein>
<keyword evidence="1" id="KW-0812">Transmembrane</keyword>
<dbReference type="CDD" id="cd14726">
    <property type="entry name" value="TraB_PrgY-like"/>
    <property type="match status" value="1"/>
</dbReference>
<keyword evidence="1" id="KW-0472">Membrane</keyword>
<reference evidence="2" key="1">
    <citation type="submission" date="2021-01" db="EMBL/GenBank/DDBJ databases">
        <authorList>
            <person name="Corre E."/>
            <person name="Pelletier E."/>
            <person name="Niang G."/>
            <person name="Scheremetjew M."/>
            <person name="Finn R."/>
            <person name="Kale V."/>
            <person name="Holt S."/>
            <person name="Cochrane G."/>
            <person name="Meng A."/>
            <person name="Brown T."/>
            <person name="Cohen L."/>
        </authorList>
    </citation>
    <scope>NUCLEOTIDE SEQUENCE</scope>
    <source>
        <strain evidence="2">CCMP 769</strain>
    </source>
</reference>
<dbReference type="EMBL" id="HBHW01015704">
    <property type="protein sequence ID" value="CAE0044092.1"/>
    <property type="molecule type" value="Transcribed_RNA"/>
</dbReference>
<feature type="transmembrane region" description="Helical" evidence="1">
    <location>
        <begin position="233"/>
        <end position="259"/>
    </location>
</feature>
<proteinExistence type="predicted"/>
<evidence type="ECO:0000313" key="2">
    <source>
        <dbReference type="EMBL" id="CAE0044092.1"/>
    </source>
</evidence>
<evidence type="ECO:0000256" key="1">
    <source>
        <dbReference type="SAM" id="Phobius"/>
    </source>
</evidence>
<feature type="transmembrane region" description="Helical" evidence="1">
    <location>
        <begin position="279"/>
        <end position="300"/>
    </location>
</feature>